<organism evidence="10 11">
    <name type="scientific">Actinotalea fermentans</name>
    <dbReference type="NCBI Taxonomy" id="43671"/>
    <lineage>
        <taxon>Bacteria</taxon>
        <taxon>Bacillati</taxon>
        <taxon>Actinomycetota</taxon>
        <taxon>Actinomycetes</taxon>
        <taxon>Micrococcales</taxon>
        <taxon>Cellulomonadaceae</taxon>
        <taxon>Actinotalea</taxon>
    </lineage>
</organism>
<protein>
    <recommendedName>
        <fullName evidence="9">Peptidase S8/S53 domain-containing protein</fullName>
    </recommendedName>
</protein>
<dbReference type="Proteomes" id="UP000321484">
    <property type="component" value="Unassembled WGS sequence"/>
</dbReference>
<dbReference type="InterPro" id="IPR023828">
    <property type="entry name" value="Peptidase_S8_Ser-AS"/>
</dbReference>
<dbReference type="InterPro" id="IPR022398">
    <property type="entry name" value="Peptidase_S8_His-AS"/>
</dbReference>
<keyword evidence="11" id="KW-1185">Reference proteome</keyword>
<feature type="active site" description="Charge relay system" evidence="5">
    <location>
        <position position="300"/>
    </location>
</feature>
<evidence type="ECO:0000259" key="9">
    <source>
        <dbReference type="Pfam" id="PF00082"/>
    </source>
</evidence>
<feature type="compositionally biased region" description="Low complexity" evidence="6">
    <location>
        <begin position="397"/>
        <end position="414"/>
    </location>
</feature>
<dbReference type="InterPro" id="IPR036852">
    <property type="entry name" value="Peptidase_S8/S53_dom_sf"/>
</dbReference>
<evidence type="ECO:0000256" key="4">
    <source>
        <dbReference type="ARBA" id="ARBA00022825"/>
    </source>
</evidence>
<sequence>MAVMSTHRPARLPRRPIHRRALATACAAAAALGIGAVAITPAFAATDSGPIDDGLWYFTRTGVAEAHQQTTGQGITIAVLDTMINPDVPDLVGANVQALGTCRAADGTPVPATSTGPDAKHGTQVTSVIAGTGAGTEGQAGVRGVAPGATIMHFAILPAGYDADGSEVGQGCEIPPDAEFGYEITAAVDQAVAAGADIITTSIGTHWADGSVDALLRAYAAGVVVLAAPENQMSPGDEMLGPDALNGVVTVGRHDVNGALPDALAPNGEYLSVVAPGIDLRVPAAVDGVWNRYALADGTSYATPWTAGVLALAWSLHPDATANQMIQALIHTTATTPEGGEPVHDDFYGYGPVSVPRLLAVDPTTFPDENPLLHPLDDAGARPSTAAILEATGKAVPQETAEPTAEPTATPAPDTTDDQAGDDTDTSASLPLPAILGGAALLLAAAITTAVLLRRRTTSPAAGSTSPTGEEA</sequence>
<dbReference type="PROSITE" id="PS51318">
    <property type="entry name" value="TAT"/>
    <property type="match status" value="1"/>
</dbReference>
<proteinExistence type="inferred from homology"/>
<feature type="transmembrane region" description="Helical" evidence="7">
    <location>
        <begin position="432"/>
        <end position="453"/>
    </location>
</feature>
<keyword evidence="2 5" id="KW-0645">Protease</keyword>
<dbReference type="InterPro" id="IPR050131">
    <property type="entry name" value="Peptidase_S8_subtilisin-like"/>
</dbReference>
<feature type="region of interest" description="Disordered" evidence="6">
    <location>
        <begin position="394"/>
        <end position="429"/>
    </location>
</feature>
<dbReference type="PRINTS" id="PR00723">
    <property type="entry name" value="SUBTILISIN"/>
</dbReference>
<dbReference type="InterPro" id="IPR006311">
    <property type="entry name" value="TAT_signal"/>
</dbReference>
<gene>
    <name evidence="10" type="ORF">AFE02nite_26310</name>
</gene>
<dbReference type="OrthoDB" id="3644449at2"/>
<dbReference type="InterPro" id="IPR000209">
    <property type="entry name" value="Peptidase_S8/S53_dom"/>
</dbReference>
<dbReference type="GO" id="GO:0006508">
    <property type="term" value="P:proteolysis"/>
    <property type="evidence" value="ECO:0007669"/>
    <property type="project" value="UniProtKB-KW"/>
</dbReference>
<keyword evidence="8" id="KW-0732">Signal</keyword>
<keyword evidence="7" id="KW-1133">Transmembrane helix</keyword>
<dbReference type="PROSITE" id="PS00138">
    <property type="entry name" value="SUBTILASE_SER"/>
    <property type="match status" value="1"/>
</dbReference>
<evidence type="ECO:0000256" key="1">
    <source>
        <dbReference type="ARBA" id="ARBA00011073"/>
    </source>
</evidence>
<evidence type="ECO:0000256" key="6">
    <source>
        <dbReference type="SAM" id="MobiDB-lite"/>
    </source>
</evidence>
<dbReference type="PANTHER" id="PTHR43806">
    <property type="entry name" value="PEPTIDASE S8"/>
    <property type="match status" value="1"/>
</dbReference>
<feature type="compositionally biased region" description="Acidic residues" evidence="6">
    <location>
        <begin position="415"/>
        <end position="425"/>
    </location>
</feature>
<dbReference type="EMBL" id="BJYK01000009">
    <property type="protein sequence ID" value="GEN80897.1"/>
    <property type="molecule type" value="Genomic_DNA"/>
</dbReference>
<comment type="similarity">
    <text evidence="1 5">Belongs to the peptidase S8 family.</text>
</comment>
<reference evidence="10 11" key="1">
    <citation type="submission" date="2019-07" db="EMBL/GenBank/DDBJ databases">
        <title>Whole genome shotgun sequence of Actinotalea fermentans NBRC 105374.</title>
        <authorList>
            <person name="Hosoyama A."/>
            <person name="Uohara A."/>
            <person name="Ohji S."/>
            <person name="Ichikawa N."/>
        </authorList>
    </citation>
    <scope>NUCLEOTIDE SEQUENCE [LARGE SCALE GENOMIC DNA]</scope>
    <source>
        <strain evidence="10 11">NBRC 105374</strain>
    </source>
</reference>
<evidence type="ECO:0000313" key="10">
    <source>
        <dbReference type="EMBL" id="GEN80897.1"/>
    </source>
</evidence>
<feature type="active site" description="Charge relay system" evidence="5">
    <location>
        <position position="81"/>
    </location>
</feature>
<dbReference type="SUPFAM" id="SSF52743">
    <property type="entry name" value="Subtilisin-like"/>
    <property type="match status" value="1"/>
</dbReference>
<dbReference type="InterPro" id="IPR015500">
    <property type="entry name" value="Peptidase_S8_subtilisin-rel"/>
</dbReference>
<dbReference type="Pfam" id="PF00082">
    <property type="entry name" value="Peptidase_S8"/>
    <property type="match status" value="1"/>
</dbReference>
<evidence type="ECO:0000256" key="5">
    <source>
        <dbReference type="PROSITE-ProRule" id="PRU01240"/>
    </source>
</evidence>
<feature type="active site" description="Charge relay system" evidence="5">
    <location>
        <position position="121"/>
    </location>
</feature>
<evidence type="ECO:0000313" key="11">
    <source>
        <dbReference type="Proteomes" id="UP000321484"/>
    </source>
</evidence>
<dbReference type="PROSITE" id="PS00137">
    <property type="entry name" value="SUBTILASE_HIS"/>
    <property type="match status" value="1"/>
</dbReference>
<dbReference type="Gene3D" id="3.40.50.200">
    <property type="entry name" value="Peptidase S8/S53 domain"/>
    <property type="match status" value="1"/>
</dbReference>
<dbReference type="AlphaFoldDB" id="A0A511Z0A3"/>
<dbReference type="PANTHER" id="PTHR43806:SF11">
    <property type="entry name" value="CEREVISIN-RELATED"/>
    <property type="match status" value="1"/>
</dbReference>
<evidence type="ECO:0000256" key="7">
    <source>
        <dbReference type="SAM" id="Phobius"/>
    </source>
</evidence>
<dbReference type="RefSeq" id="WP_034247801.1">
    <property type="nucleotide sequence ID" value="NZ_BJYK01000009.1"/>
</dbReference>
<keyword evidence="7" id="KW-0812">Transmembrane</keyword>
<comment type="caution">
    <text evidence="10">The sequence shown here is derived from an EMBL/GenBank/DDBJ whole genome shotgun (WGS) entry which is preliminary data.</text>
</comment>
<accession>A0A511Z0A3</accession>
<keyword evidence="7" id="KW-0472">Membrane</keyword>
<evidence type="ECO:0000256" key="2">
    <source>
        <dbReference type="ARBA" id="ARBA00022670"/>
    </source>
</evidence>
<dbReference type="PROSITE" id="PS51892">
    <property type="entry name" value="SUBTILASE"/>
    <property type="match status" value="1"/>
</dbReference>
<name>A0A511Z0A3_9CELL</name>
<keyword evidence="3 5" id="KW-0378">Hydrolase</keyword>
<evidence type="ECO:0000256" key="3">
    <source>
        <dbReference type="ARBA" id="ARBA00022801"/>
    </source>
</evidence>
<dbReference type="GO" id="GO:0004252">
    <property type="term" value="F:serine-type endopeptidase activity"/>
    <property type="evidence" value="ECO:0007669"/>
    <property type="project" value="UniProtKB-UniRule"/>
</dbReference>
<evidence type="ECO:0000256" key="8">
    <source>
        <dbReference type="SAM" id="SignalP"/>
    </source>
</evidence>
<feature type="signal peptide" evidence="8">
    <location>
        <begin position="1"/>
        <end position="44"/>
    </location>
</feature>
<feature type="chain" id="PRO_5021739786" description="Peptidase S8/S53 domain-containing protein" evidence="8">
    <location>
        <begin position="45"/>
        <end position="472"/>
    </location>
</feature>
<keyword evidence="4 5" id="KW-0720">Serine protease</keyword>
<feature type="domain" description="Peptidase S8/S53" evidence="9">
    <location>
        <begin position="72"/>
        <end position="351"/>
    </location>
</feature>